<name>A0A2P2J2Q2_RHIMU</name>
<sequence length="27" mass="3330">MKISFTLDNRRDCFKCNCLEKFVNYIK</sequence>
<reference evidence="1" key="1">
    <citation type="submission" date="2018-02" db="EMBL/GenBank/DDBJ databases">
        <title>Rhizophora mucronata_Transcriptome.</title>
        <authorList>
            <person name="Meera S.P."/>
            <person name="Sreeshan A."/>
            <person name="Augustine A."/>
        </authorList>
    </citation>
    <scope>NUCLEOTIDE SEQUENCE</scope>
    <source>
        <tissue evidence="1">Leaf</tissue>
    </source>
</reference>
<accession>A0A2P2J2Q2</accession>
<protein>
    <submittedName>
        <fullName evidence="1">Uncharacterized protein</fullName>
    </submittedName>
</protein>
<dbReference type="AlphaFoldDB" id="A0A2P2J2Q2"/>
<dbReference type="EMBL" id="GGEC01007260">
    <property type="protein sequence ID" value="MBW87743.1"/>
    <property type="molecule type" value="Transcribed_RNA"/>
</dbReference>
<evidence type="ECO:0000313" key="1">
    <source>
        <dbReference type="EMBL" id="MBW87743.1"/>
    </source>
</evidence>
<organism evidence="1">
    <name type="scientific">Rhizophora mucronata</name>
    <name type="common">Asiatic mangrove</name>
    <dbReference type="NCBI Taxonomy" id="61149"/>
    <lineage>
        <taxon>Eukaryota</taxon>
        <taxon>Viridiplantae</taxon>
        <taxon>Streptophyta</taxon>
        <taxon>Embryophyta</taxon>
        <taxon>Tracheophyta</taxon>
        <taxon>Spermatophyta</taxon>
        <taxon>Magnoliopsida</taxon>
        <taxon>eudicotyledons</taxon>
        <taxon>Gunneridae</taxon>
        <taxon>Pentapetalae</taxon>
        <taxon>rosids</taxon>
        <taxon>fabids</taxon>
        <taxon>Malpighiales</taxon>
        <taxon>Rhizophoraceae</taxon>
        <taxon>Rhizophora</taxon>
    </lineage>
</organism>
<proteinExistence type="predicted"/>